<protein>
    <submittedName>
        <fullName evidence="4">Ferredoxin</fullName>
    </submittedName>
</protein>
<dbReference type="Gene3D" id="3.10.20.30">
    <property type="match status" value="1"/>
</dbReference>
<proteinExistence type="predicted"/>
<sequence>MDYEILFQPDDKKVKVRSQTNVLDASRRAGVRIPTRCGGKAGCLMCKIMVQGEEKEHCSPPELKEVRKLGTSMIEQGYRLACQTKITNHLKVIIPEDPLKAAIRKQLEAARNRDTDDFI</sequence>
<dbReference type="AlphaFoldDB" id="A0A0M1P2L2"/>
<dbReference type="Pfam" id="PF00111">
    <property type="entry name" value="Fer2"/>
    <property type="match status" value="1"/>
</dbReference>
<dbReference type="SUPFAM" id="SSF54292">
    <property type="entry name" value="2Fe-2S ferredoxin-like"/>
    <property type="match status" value="1"/>
</dbReference>
<dbReference type="InterPro" id="IPR012675">
    <property type="entry name" value="Beta-grasp_dom_sf"/>
</dbReference>
<comment type="caution">
    <text evidence="4">The sequence shown here is derived from an EMBL/GenBank/DDBJ whole genome shotgun (WGS) entry which is preliminary data.</text>
</comment>
<dbReference type="PANTHER" id="PTHR43644">
    <property type="entry name" value="NA(+)-TRANSLOCATING NADH-QUINONE REDUCTASE SUBUNIT"/>
    <property type="match status" value="1"/>
</dbReference>
<dbReference type="InterPro" id="IPR001041">
    <property type="entry name" value="2Fe-2S_ferredoxin-type"/>
</dbReference>
<evidence type="ECO:0000313" key="5">
    <source>
        <dbReference type="Proteomes" id="UP000036932"/>
    </source>
</evidence>
<reference evidence="5" key="1">
    <citation type="submission" date="2015-08" db="EMBL/GenBank/DDBJ databases">
        <title>Genome sequencing project for genomic taxonomy and phylogenomics of Bacillus-like bacteria.</title>
        <authorList>
            <person name="Liu B."/>
            <person name="Wang J."/>
            <person name="Zhu Y."/>
            <person name="Liu G."/>
            <person name="Chen Q."/>
            <person name="Chen Z."/>
            <person name="Lan J."/>
            <person name="Che J."/>
            <person name="Ge C."/>
            <person name="Shi H."/>
            <person name="Pan Z."/>
            <person name="Liu X."/>
        </authorList>
    </citation>
    <scope>NUCLEOTIDE SEQUENCE [LARGE SCALE GENOMIC DNA]</scope>
    <source>
        <strain evidence="5">FJAT-22460</strain>
    </source>
</reference>
<dbReference type="EMBL" id="LIUT01000001">
    <property type="protein sequence ID" value="KOR88733.1"/>
    <property type="molecule type" value="Genomic_DNA"/>
</dbReference>
<evidence type="ECO:0000259" key="3">
    <source>
        <dbReference type="PROSITE" id="PS51085"/>
    </source>
</evidence>
<dbReference type="PANTHER" id="PTHR43644:SF1">
    <property type="entry name" value="NAD(P)H-FLAVIN REDUCTASE"/>
    <property type="match status" value="1"/>
</dbReference>
<gene>
    <name evidence="4" type="ORF">AM231_05835</name>
</gene>
<keyword evidence="5" id="KW-1185">Reference proteome</keyword>
<dbReference type="PROSITE" id="PS51085">
    <property type="entry name" value="2FE2S_FER_2"/>
    <property type="match status" value="1"/>
</dbReference>
<name>A0A0M1P2L2_9BACL</name>
<evidence type="ECO:0000256" key="2">
    <source>
        <dbReference type="ARBA" id="ARBA00022827"/>
    </source>
</evidence>
<keyword evidence="2" id="KW-0274">FAD</keyword>
<dbReference type="Proteomes" id="UP000036932">
    <property type="component" value="Unassembled WGS sequence"/>
</dbReference>
<evidence type="ECO:0000256" key="1">
    <source>
        <dbReference type="ARBA" id="ARBA00022630"/>
    </source>
</evidence>
<organism evidence="4 5">
    <name type="scientific">Paenibacillus solani</name>
    <dbReference type="NCBI Taxonomy" id="1705565"/>
    <lineage>
        <taxon>Bacteria</taxon>
        <taxon>Bacillati</taxon>
        <taxon>Bacillota</taxon>
        <taxon>Bacilli</taxon>
        <taxon>Bacillales</taxon>
        <taxon>Paenibacillaceae</taxon>
        <taxon>Paenibacillus</taxon>
    </lineage>
</organism>
<evidence type="ECO:0000313" key="4">
    <source>
        <dbReference type="EMBL" id="KOR88733.1"/>
    </source>
</evidence>
<dbReference type="GO" id="GO:0051536">
    <property type="term" value="F:iron-sulfur cluster binding"/>
    <property type="evidence" value="ECO:0007669"/>
    <property type="project" value="InterPro"/>
</dbReference>
<dbReference type="PATRIC" id="fig|1705565.3.peg.3064"/>
<dbReference type="OrthoDB" id="9810588at2"/>
<keyword evidence="1" id="KW-0285">Flavoprotein</keyword>
<dbReference type="RefSeq" id="WP_053488779.1">
    <property type="nucleotide sequence ID" value="NZ_LIUT01000001.1"/>
</dbReference>
<accession>A0A0M1P2L2</accession>
<feature type="domain" description="2Fe-2S ferredoxin-type" evidence="3">
    <location>
        <begin position="3"/>
        <end position="98"/>
    </location>
</feature>
<dbReference type="CDD" id="cd00207">
    <property type="entry name" value="fer2"/>
    <property type="match status" value="1"/>
</dbReference>
<dbReference type="InterPro" id="IPR036010">
    <property type="entry name" value="2Fe-2S_ferredoxin-like_sf"/>
</dbReference>